<reference evidence="1" key="1">
    <citation type="journal article" date="2016" name="Front. Microbiol.">
        <title>Genome Sequence of the Piezophilic, Mesophilic Sulfate-Reducing Bacterium Desulfovibrio indicus J2T.</title>
        <authorList>
            <person name="Cao J."/>
            <person name="Maignien L."/>
            <person name="Shao Z."/>
            <person name="Alain K."/>
            <person name="Jebbar M."/>
        </authorList>
    </citation>
    <scope>NUCLEOTIDE SEQUENCE</scope>
    <source>
        <strain evidence="1">JCM 32048</strain>
    </source>
</reference>
<evidence type="ECO:0008006" key="3">
    <source>
        <dbReference type="Google" id="ProtNLM"/>
    </source>
</evidence>
<dbReference type="InterPro" id="IPR058532">
    <property type="entry name" value="YjbR/MT2646/Rv2570-like"/>
</dbReference>
<proteinExistence type="predicted"/>
<dbReference type="RefSeq" id="WP_099901943.1">
    <property type="nucleotide sequence ID" value="NZ_BPQJ01000008.1"/>
</dbReference>
<accession>A0AA37M4D6</accession>
<name>A0AA37M4D6_9HYPH</name>
<dbReference type="AlphaFoldDB" id="A0AA37M4D6"/>
<keyword evidence="2" id="KW-1185">Reference proteome</keyword>
<dbReference type="Proteomes" id="UP001055286">
    <property type="component" value="Unassembled WGS sequence"/>
</dbReference>
<protein>
    <recommendedName>
        <fullName evidence="3">MmcQ/YjbR family DNA-binding protein</fullName>
    </recommendedName>
</protein>
<evidence type="ECO:0000313" key="1">
    <source>
        <dbReference type="EMBL" id="GJD61944.1"/>
    </source>
</evidence>
<reference evidence="1" key="2">
    <citation type="submission" date="2021-08" db="EMBL/GenBank/DDBJ databases">
        <authorList>
            <person name="Tani A."/>
            <person name="Ola A."/>
            <person name="Ogura Y."/>
            <person name="Katsura K."/>
            <person name="Hayashi T."/>
        </authorList>
    </citation>
    <scope>NUCLEOTIDE SEQUENCE</scope>
    <source>
        <strain evidence="1">JCM 32048</strain>
    </source>
</reference>
<dbReference type="Pfam" id="PF04237">
    <property type="entry name" value="YjbR"/>
    <property type="match status" value="1"/>
</dbReference>
<comment type="caution">
    <text evidence="1">The sequence shown here is derived from an EMBL/GenBank/DDBJ whole genome shotgun (WGS) entry which is preliminary data.</text>
</comment>
<organism evidence="1 2">
    <name type="scientific">Methylobacterium frigidaeris</name>
    <dbReference type="NCBI Taxonomy" id="2038277"/>
    <lineage>
        <taxon>Bacteria</taxon>
        <taxon>Pseudomonadati</taxon>
        <taxon>Pseudomonadota</taxon>
        <taxon>Alphaproteobacteria</taxon>
        <taxon>Hyphomicrobiales</taxon>
        <taxon>Methylobacteriaceae</taxon>
        <taxon>Methylobacterium</taxon>
    </lineage>
</organism>
<dbReference type="EMBL" id="BPQJ01000008">
    <property type="protein sequence ID" value="GJD61944.1"/>
    <property type="molecule type" value="Genomic_DNA"/>
</dbReference>
<sequence>MRRRPRREIAPRKPSVWFEVARRAAGALPGVTEHASATGPVFRIGRRRLAWLAEDGVSLVVPIEEDERDMLVAAEPRTFAAARAEGGRPLVRVHLAYADPGTLARLLAQAALTLTGANPIP</sequence>
<evidence type="ECO:0000313" key="2">
    <source>
        <dbReference type="Proteomes" id="UP001055286"/>
    </source>
</evidence>
<gene>
    <name evidence="1" type="ORF">MPEAHAMD_2093</name>
</gene>